<sequence length="259" mass="28893">MSTQRKEPRKYICTCQRFCRARLPEGKTVSKSTYYSHAKQRELEKGLTVEELQNVGGRTRRKRQRTSHTHLQSTLGEIEGADTSQHSAEATPSNEIFGEGVDVGISGVGLDNDTRNSSDYDDRSNDDLDDDPDSIENDYSKAAPARPDVAPANFFVESSVDGIQEKNLRRLYAADWQSLSENKGKSADEFEAHWDDFEQKNKDGLEVSFSLFILRLLIFIIAVSTAVEGKELGEGYIGNSNGEDHSEPRKRQGRTVGPG</sequence>
<keyword evidence="2" id="KW-1133">Transmembrane helix</keyword>
<evidence type="ECO:0000256" key="2">
    <source>
        <dbReference type="SAM" id="Phobius"/>
    </source>
</evidence>
<dbReference type="KEGG" id="more:E1B28_011718"/>
<feature type="region of interest" description="Disordered" evidence="1">
    <location>
        <begin position="54"/>
        <end position="145"/>
    </location>
</feature>
<gene>
    <name evidence="3" type="ORF">E1B28_011718</name>
</gene>
<evidence type="ECO:0000313" key="4">
    <source>
        <dbReference type="Proteomes" id="UP001049176"/>
    </source>
</evidence>
<accession>A0A9P7URH8</accession>
<reference evidence="3" key="1">
    <citation type="journal article" date="2021" name="Genome Biol. Evol.">
        <title>The assembled and annotated genome of the fairy-ring fungus Marasmius oreades.</title>
        <authorList>
            <person name="Hiltunen M."/>
            <person name="Ament-Velasquez S.L."/>
            <person name="Johannesson H."/>
        </authorList>
    </citation>
    <scope>NUCLEOTIDE SEQUENCE</scope>
    <source>
        <strain evidence="3">03SP1</strain>
    </source>
</reference>
<feature type="compositionally biased region" description="Polar residues" evidence="1">
    <location>
        <begin position="82"/>
        <end position="94"/>
    </location>
</feature>
<feature type="transmembrane region" description="Helical" evidence="2">
    <location>
        <begin position="207"/>
        <end position="227"/>
    </location>
</feature>
<feature type="compositionally biased region" description="Basic residues" evidence="1">
    <location>
        <begin position="58"/>
        <end position="68"/>
    </location>
</feature>
<proteinExistence type="predicted"/>
<evidence type="ECO:0000256" key="1">
    <source>
        <dbReference type="SAM" id="MobiDB-lite"/>
    </source>
</evidence>
<evidence type="ECO:0000313" key="3">
    <source>
        <dbReference type="EMBL" id="KAG7090106.1"/>
    </source>
</evidence>
<feature type="region of interest" description="Disordered" evidence="1">
    <location>
        <begin position="236"/>
        <end position="259"/>
    </location>
</feature>
<organism evidence="3 4">
    <name type="scientific">Marasmius oreades</name>
    <name type="common">fairy-ring Marasmius</name>
    <dbReference type="NCBI Taxonomy" id="181124"/>
    <lineage>
        <taxon>Eukaryota</taxon>
        <taxon>Fungi</taxon>
        <taxon>Dikarya</taxon>
        <taxon>Basidiomycota</taxon>
        <taxon>Agaricomycotina</taxon>
        <taxon>Agaricomycetes</taxon>
        <taxon>Agaricomycetidae</taxon>
        <taxon>Agaricales</taxon>
        <taxon>Marasmiineae</taxon>
        <taxon>Marasmiaceae</taxon>
        <taxon>Marasmius</taxon>
    </lineage>
</organism>
<dbReference type="AlphaFoldDB" id="A0A9P7URH8"/>
<dbReference type="GeneID" id="66080793"/>
<keyword evidence="2" id="KW-0472">Membrane</keyword>
<feature type="compositionally biased region" description="Acidic residues" evidence="1">
    <location>
        <begin position="127"/>
        <end position="136"/>
    </location>
</feature>
<dbReference type="Proteomes" id="UP001049176">
    <property type="component" value="Chromosome 7"/>
</dbReference>
<keyword evidence="4" id="KW-1185">Reference proteome</keyword>
<dbReference type="RefSeq" id="XP_043006576.1">
    <property type="nucleotide sequence ID" value="XM_043156774.1"/>
</dbReference>
<feature type="compositionally biased region" description="Basic and acidic residues" evidence="1">
    <location>
        <begin position="112"/>
        <end position="126"/>
    </location>
</feature>
<name>A0A9P7URH8_9AGAR</name>
<keyword evidence="2" id="KW-0812">Transmembrane</keyword>
<comment type="caution">
    <text evidence="3">The sequence shown here is derived from an EMBL/GenBank/DDBJ whole genome shotgun (WGS) entry which is preliminary data.</text>
</comment>
<protein>
    <submittedName>
        <fullName evidence="3">Uncharacterized protein</fullName>
    </submittedName>
</protein>
<dbReference type="EMBL" id="CM032187">
    <property type="protein sequence ID" value="KAG7090106.1"/>
    <property type="molecule type" value="Genomic_DNA"/>
</dbReference>